<proteinExistence type="predicted"/>
<dbReference type="PRINTS" id="PR00111">
    <property type="entry name" value="ABHYDROLASE"/>
</dbReference>
<evidence type="ECO:0000313" key="2">
    <source>
        <dbReference type="EMBL" id="PPL18587.1"/>
    </source>
</evidence>
<name>A0A2P5TRZ5_9GAMM</name>
<organism evidence="2 3">
    <name type="scientific">Oceanisphaera arctica</name>
    <dbReference type="NCBI Taxonomy" id="641510"/>
    <lineage>
        <taxon>Bacteria</taxon>
        <taxon>Pseudomonadati</taxon>
        <taxon>Pseudomonadota</taxon>
        <taxon>Gammaproteobacteria</taxon>
        <taxon>Aeromonadales</taxon>
        <taxon>Aeromonadaceae</taxon>
        <taxon>Oceanisphaera</taxon>
    </lineage>
</organism>
<evidence type="ECO:0000313" key="3">
    <source>
        <dbReference type="Proteomes" id="UP000242231"/>
    </source>
</evidence>
<sequence>MPREQGCATSWICLRGLMREQRHWGAFPALFRQQFPQDTLILADLPGFGTEYASGSPATIKGITERLRRRWQSSLLQQPVYLLTLSLGGMVAIDWASRYPQQIAGIVLMNSSLSNFSPFYRRLSPAAYLPLLKLLLWPRDPWHQEAAILSLTSHLHPDDPELLAHWVHYARQYPARRLDILRQLLAALSYRAPKLPPPVPIMMLGGLQDRLVSPSCSESIATHWLLPLHCHALAGHDLTLDAGDWVCEQIAAWLNEALPSTAG</sequence>
<dbReference type="InterPro" id="IPR029058">
    <property type="entry name" value="AB_hydrolase_fold"/>
</dbReference>
<comment type="caution">
    <text evidence="2">The sequence shown here is derived from an EMBL/GenBank/DDBJ whole genome shotgun (WGS) entry which is preliminary data.</text>
</comment>
<dbReference type="InterPro" id="IPR000073">
    <property type="entry name" value="AB_hydrolase_1"/>
</dbReference>
<dbReference type="EMBL" id="MPZM01000001">
    <property type="protein sequence ID" value="PPL18587.1"/>
    <property type="molecule type" value="Genomic_DNA"/>
</dbReference>
<dbReference type="Gene3D" id="3.40.50.1820">
    <property type="entry name" value="alpha/beta hydrolase"/>
    <property type="match status" value="1"/>
</dbReference>
<accession>A0A2P5TRZ5</accession>
<dbReference type="SUPFAM" id="SSF53474">
    <property type="entry name" value="alpha/beta-Hydrolases"/>
    <property type="match status" value="1"/>
</dbReference>
<reference evidence="3" key="1">
    <citation type="submission" date="2016-11" db="EMBL/GenBank/DDBJ databases">
        <authorList>
            <person name="Sisinthy S."/>
            <person name="Ara S."/>
            <person name="Gundlapally S.R."/>
        </authorList>
    </citation>
    <scope>NUCLEOTIDE SEQUENCE [LARGE SCALE GENOMIC DNA]</scope>
    <source>
        <strain evidence="3">V1-41</strain>
    </source>
</reference>
<feature type="domain" description="AB hydrolase-1" evidence="1">
    <location>
        <begin position="19"/>
        <end position="248"/>
    </location>
</feature>
<dbReference type="Pfam" id="PF12697">
    <property type="entry name" value="Abhydrolase_6"/>
    <property type="match status" value="1"/>
</dbReference>
<keyword evidence="3" id="KW-1185">Reference proteome</keyword>
<dbReference type="AlphaFoldDB" id="A0A2P5TRZ5"/>
<gene>
    <name evidence="2" type="ORF">UN63_00530</name>
</gene>
<evidence type="ECO:0000259" key="1">
    <source>
        <dbReference type="Pfam" id="PF12697"/>
    </source>
</evidence>
<dbReference type="Proteomes" id="UP000242231">
    <property type="component" value="Unassembled WGS sequence"/>
</dbReference>
<protein>
    <recommendedName>
        <fullName evidence="1">AB hydrolase-1 domain-containing protein</fullName>
    </recommendedName>
</protein>